<dbReference type="GO" id="GO:0004672">
    <property type="term" value="F:protein kinase activity"/>
    <property type="evidence" value="ECO:0007669"/>
    <property type="project" value="InterPro"/>
</dbReference>
<comment type="similarity">
    <text evidence="1">Belongs to the protein kinase superfamily. CAMK Ser/Thr protein kinase family. CHEK2 subfamily.</text>
</comment>
<dbReference type="SUPFAM" id="SSF56112">
    <property type="entry name" value="Protein kinase-like (PK-like)"/>
    <property type="match status" value="1"/>
</dbReference>
<feature type="region of interest" description="Disordered" evidence="5">
    <location>
        <begin position="158"/>
        <end position="179"/>
    </location>
</feature>
<protein>
    <submittedName>
        <fullName evidence="8">Uncharacterized protein</fullName>
    </submittedName>
</protein>
<dbReference type="Pfam" id="PF00498">
    <property type="entry name" value="FHA"/>
    <property type="match status" value="1"/>
</dbReference>
<dbReference type="PROSITE" id="PS00108">
    <property type="entry name" value="PROTEIN_KINASE_ST"/>
    <property type="match status" value="1"/>
</dbReference>
<keyword evidence="3 4" id="KW-0067">ATP-binding</keyword>
<reference evidence="8" key="1">
    <citation type="submission" date="2020-10" db="EMBL/GenBank/DDBJ databases">
        <title>Genome Sequence of Monilinia vaccinii-corymbosi Sheds Light on Mummy Berry Disease Infection of Blueberry and Mating Type.</title>
        <authorList>
            <person name="Yow A.G."/>
            <person name="Zhang Y."/>
            <person name="Bansal K."/>
            <person name="Eacker S.M."/>
            <person name="Sullivan S."/>
            <person name="Liachko I."/>
            <person name="Cubeta M.A."/>
            <person name="Rollins J.A."/>
            <person name="Ashrafi H."/>
        </authorList>
    </citation>
    <scope>NUCLEOTIDE SEQUENCE</scope>
    <source>
        <strain evidence="8">RL-1</strain>
    </source>
</reference>
<organism evidence="8 9">
    <name type="scientific">Monilinia vaccinii-corymbosi</name>
    <dbReference type="NCBI Taxonomy" id="61207"/>
    <lineage>
        <taxon>Eukaryota</taxon>
        <taxon>Fungi</taxon>
        <taxon>Dikarya</taxon>
        <taxon>Ascomycota</taxon>
        <taxon>Pezizomycotina</taxon>
        <taxon>Leotiomycetes</taxon>
        <taxon>Helotiales</taxon>
        <taxon>Sclerotiniaceae</taxon>
        <taxon>Monilinia</taxon>
    </lineage>
</organism>
<dbReference type="InterPro" id="IPR008271">
    <property type="entry name" value="Ser/Thr_kinase_AS"/>
</dbReference>
<dbReference type="Pfam" id="PF00069">
    <property type="entry name" value="Pkinase"/>
    <property type="match status" value="1"/>
</dbReference>
<feature type="compositionally biased region" description="Basic and acidic residues" evidence="5">
    <location>
        <begin position="630"/>
        <end position="651"/>
    </location>
</feature>
<sequence>MPSKEGRGVLKRDRGGSVEESESYKKPRRSGRLSSLSGHTPISNKQHLPSPVTQKASSSSTDNLRDGTATPPKGRPSQIQHRTPEPTEHCDKETPGSLSPPLASSQKKTQELSQSQASANALSDEVEDEEEEGVWGYLMPVNHEYGRLLVLKRRNACPLSDKPGDLGNPRKSKDLNKEEDAYEATKFKGIASEGYLIGRHPECDLKIDNIEVSNRHCLIFSENQAGMNVAVVEDLSSNGTFVRESIIGRNKRRQLEDGDEIQILNDARFVFRYPKLRETSKFLQKYTVLEKLGSGHYATVYLCVEKATGQRFAVKIFTRKHGVGEKQRIEGFQQEIAILMGVSHPNMLCLKDTFDEPDATYLVLELAAEGELFNWIVKKGKLTEQEARKVFVQLFEGLKYLHERGIVHRDIKPENILMTDGELHVKLADFGLSKIIGEESFTTTLCGTPSYVAPEILQDNSHRRYTRAVDIWSLGVVLYICLCGFPPFSDELYSRDNPYDLKAQIKLGRFDYPSPYWDTIGDLALDLIDRMLTVDPDKRYTVDECLAHPWTTQKTINLNDSTDGLVGGLAGLDFSRRKIARERTLLSDINEVKVSKVIQINPDKDPVKVYVKNPNAKSNCINRPASQQESKQKGTKNEEVPAAHRDPKEFIEMGGKGDQTLFNNDGQSIYPEDVEIKAKSPAPKSKTPKKNGKQTKDAK</sequence>
<dbReference type="PROSITE" id="PS00107">
    <property type="entry name" value="PROTEIN_KINASE_ATP"/>
    <property type="match status" value="1"/>
</dbReference>
<feature type="binding site" evidence="4">
    <location>
        <position position="315"/>
    </location>
    <ligand>
        <name>ATP</name>
        <dbReference type="ChEBI" id="CHEBI:30616"/>
    </ligand>
</feature>
<dbReference type="InterPro" id="IPR011009">
    <property type="entry name" value="Kinase-like_dom_sf"/>
</dbReference>
<evidence type="ECO:0000313" key="9">
    <source>
        <dbReference type="Proteomes" id="UP000672032"/>
    </source>
</evidence>
<dbReference type="InterPro" id="IPR008984">
    <property type="entry name" value="SMAD_FHA_dom_sf"/>
</dbReference>
<feature type="region of interest" description="Disordered" evidence="5">
    <location>
        <begin position="615"/>
        <end position="699"/>
    </location>
</feature>
<dbReference type="SMART" id="SM00240">
    <property type="entry name" value="FHA"/>
    <property type="match status" value="1"/>
</dbReference>
<dbReference type="InterPro" id="IPR000253">
    <property type="entry name" value="FHA_dom"/>
</dbReference>
<dbReference type="EMBL" id="CP063405">
    <property type="protein sequence ID" value="QSZ28690.1"/>
    <property type="molecule type" value="Genomic_DNA"/>
</dbReference>
<gene>
    <name evidence="8" type="ORF">DSL72_003190</name>
</gene>
<dbReference type="InterPro" id="IPR017441">
    <property type="entry name" value="Protein_kinase_ATP_BS"/>
</dbReference>
<keyword evidence="2 4" id="KW-0547">Nucleotide-binding</keyword>
<evidence type="ECO:0000259" key="6">
    <source>
        <dbReference type="SMART" id="SM00220"/>
    </source>
</evidence>
<feature type="compositionally biased region" description="Low complexity" evidence="5">
    <location>
        <begin position="112"/>
        <end position="123"/>
    </location>
</feature>
<dbReference type="FunFam" id="1.10.510.10:FF:000732">
    <property type="entry name" value="Protein serine-threonine kinase"/>
    <property type="match status" value="1"/>
</dbReference>
<feature type="compositionally biased region" description="Polar residues" evidence="5">
    <location>
        <begin position="615"/>
        <end position="629"/>
    </location>
</feature>
<proteinExistence type="inferred from homology"/>
<dbReference type="CDD" id="cd05117">
    <property type="entry name" value="STKc_CAMK"/>
    <property type="match status" value="1"/>
</dbReference>
<evidence type="ECO:0000256" key="4">
    <source>
        <dbReference type="PROSITE-ProRule" id="PRU10141"/>
    </source>
</evidence>
<feature type="compositionally biased region" description="Basic and acidic residues" evidence="5">
    <location>
        <begin position="1"/>
        <end position="25"/>
    </location>
</feature>
<feature type="compositionally biased region" description="Polar residues" evidence="5">
    <location>
        <begin position="40"/>
        <end position="62"/>
    </location>
</feature>
<dbReference type="Proteomes" id="UP000672032">
    <property type="component" value="Chromosome 1"/>
</dbReference>
<evidence type="ECO:0000256" key="1">
    <source>
        <dbReference type="ARBA" id="ARBA00005575"/>
    </source>
</evidence>
<feature type="compositionally biased region" description="Basic and acidic residues" evidence="5">
    <location>
        <begin position="82"/>
        <end position="94"/>
    </location>
</feature>
<evidence type="ECO:0000313" key="8">
    <source>
        <dbReference type="EMBL" id="QSZ28690.1"/>
    </source>
</evidence>
<dbReference type="PANTHER" id="PTHR24347">
    <property type="entry name" value="SERINE/THREONINE-PROTEIN KINASE"/>
    <property type="match status" value="1"/>
</dbReference>
<dbReference type="SMART" id="SM00220">
    <property type="entry name" value="S_TKc"/>
    <property type="match status" value="1"/>
</dbReference>
<dbReference type="GO" id="GO:0005524">
    <property type="term" value="F:ATP binding"/>
    <property type="evidence" value="ECO:0007669"/>
    <property type="project" value="UniProtKB-UniRule"/>
</dbReference>
<dbReference type="InterPro" id="IPR000719">
    <property type="entry name" value="Prot_kinase_dom"/>
</dbReference>
<evidence type="ECO:0000256" key="3">
    <source>
        <dbReference type="ARBA" id="ARBA00022840"/>
    </source>
</evidence>
<evidence type="ECO:0000256" key="5">
    <source>
        <dbReference type="SAM" id="MobiDB-lite"/>
    </source>
</evidence>
<dbReference type="AlphaFoldDB" id="A0A8A3NXB0"/>
<evidence type="ECO:0000259" key="7">
    <source>
        <dbReference type="SMART" id="SM00240"/>
    </source>
</evidence>
<dbReference type="Gene3D" id="1.10.510.10">
    <property type="entry name" value="Transferase(Phosphotransferase) domain 1"/>
    <property type="match status" value="1"/>
</dbReference>
<feature type="region of interest" description="Disordered" evidence="5">
    <location>
        <begin position="1"/>
        <end position="127"/>
    </location>
</feature>
<dbReference type="FunFam" id="2.60.200.20:FF:000132">
    <property type="entry name" value="Cell-cycle checkpoint serine-threonine kinase (Eurofung)"/>
    <property type="match status" value="1"/>
</dbReference>
<evidence type="ECO:0000256" key="2">
    <source>
        <dbReference type="ARBA" id="ARBA00022741"/>
    </source>
</evidence>
<keyword evidence="9" id="KW-1185">Reference proteome</keyword>
<feature type="domain" description="FHA" evidence="7">
    <location>
        <begin position="194"/>
        <end position="247"/>
    </location>
</feature>
<name>A0A8A3NXB0_9HELO</name>
<dbReference type="SUPFAM" id="SSF49879">
    <property type="entry name" value="SMAD/FHA domain"/>
    <property type="match status" value="1"/>
</dbReference>
<dbReference type="OrthoDB" id="407410at2759"/>
<dbReference type="Gene3D" id="2.60.200.20">
    <property type="match status" value="1"/>
</dbReference>
<feature type="domain" description="Protein kinase" evidence="6">
    <location>
        <begin position="286"/>
        <end position="551"/>
    </location>
</feature>
<accession>A0A8A3NXB0</accession>